<evidence type="ECO:0000259" key="7">
    <source>
        <dbReference type="PROSITE" id="PS50102"/>
    </source>
</evidence>
<feature type="repeat" description="ANK" evidence="3">
    <location>
        <begin position="361"/>
        <end position="393"/>
    </location>
</feature>
<dbReference type="Gene3D" id="3.30.70.330">
    <property type="match status" value="1"/>
</dbReference>
<keyword evidence="1" id="KW-0677">Repeat</keyword>
<evidence type="ECO:0000259" key="9">
    <source>
        <dbReference type="PROSITE" id="PS51644"/>
    </source>
</evidence>
<evidence type="ECO:0000256" key="2">
    <source>
        <dbReference type="ARBA" id="ARBA00023043"/>
    </source>
</evidence>
<dbReference type="PROSITE" id="PS51644">
    <property type="entry name" value="HTH_OST"/>
    <property type="match status" value="1"/>
</dbReference>
<keyword evidence="5" id="KW-0863">Zinc-finger</keyword>
<protein>
    <recommendedName>
        <fullName evidence="12">RING-type E3 ubiquitin transferase</fullName>
    </recommendedName>
</protein>
<dbReference type="GeneID" id="110774877"/>
<feature type="compositionally biased region" description="Basic and acidic residues" evidence="6">
    <location>
        <begin position="700"/>
        <end position="709"/>
    </location>
</feature>
<dbReference type="Pfam" id="PF12796">
    <property type="entry name" value="Ank_2"/>
    <property type="match status" value="1"/>
</dbReference>
<accession>A0A9R0HQM6</accession>
<feature type="region of interest" description="Disordered" evidence="6">
    <location>
        <begin position="697"/>
        <end position="717"/>
    </location>
</feature>
<evidence type="ECO:0000256" key="3">
    <source>
        <dbReference type="PROSITE-ProRule" id="PRU00023"/>
    </source>
</evidence>
<organism evidence="10 11">
    <name type="scientific">Spinacia oleracea</name>
    <name type="common">Spinach</name>
    <dbReference type="NCBI Taxonomy" id="3562"/>
    <lineage>
        <taxon>Eukaryota</taxon>
        <taxon>Viridiplantae</taxon>
        <taxon>Streptophyta</taxon>
        <taxon>Embryophyta</taxon>
        <taxon>Tracheophyta</taxon>
        <taxon>Spermatophyta</taxon>
        <taxon>Magnoliopsida</taxon>
        <taxon>eudicotyledons</taxon>
        <taxon>Gunneridae</taxon>
        <taxon>Pentapetalae</taxon>
        <taxon>Caryophyllales</taxon>
        <taxon>Chenopodiaceae</taxon>
        <taxon>Chenopodioideae</taxon>
        <taxon>Anserineae</taxon>
        <taxon>Spinacia</taxon>
    </lineage>
</organism>
<dbReference type="SMART" id="SM00360">
    <property type="entry name" value="RRM"/>
    <property type="match status" value="1"/>
</dbReference>
<feature type="domain" description="RRM" evidence="7">
    <location>
        <begin position="614"/>
        <end position="694"/>
    </location>
</feature>
<dbReference type="SUPFAM" id="SSF48403">
    <property type="entry name" value="Ankyrin repeat"/>
    <property type="match status" value="1"/>
</dbReference>
<dbReference type="InterPro" id="IPR041966">
    <property type="entry name" value="LOTUS-like"/>
</dbReference>
<dbReference type="InterPro" id="IPR000504">
    <property type="entry name" value="RRM_dom"/>
</dbReference>
<dbReference type="Proteomes" id="UP000813463">
    <property type="component" value="Chromosome 1"/>
</dbReference>
<dbReference type="InterPro" id="IPR035979">
    <property type="entry name" value="RBD_domain_sf"/>
</dbReference>
<reference evidence="11" key="2">
    <citation type="submission" date="2025-08" db="UniProtKB">
        <authorList>
            <consortium name="RefSeq"/>
        </authorList>
    </citation>
    <scope>IDENTIFICATION</scope>
    <source>
        <tissue evidence="11">Leaf</tissue>
    </source>
</reference>
<feature type="domain" description="HTH OST-type" evidence="9">
    <location>
        <begin position="776"/>
        <end position="855"/>
    </location>
</feature>
<keyword evidence="5" id="KW-0479">Metal-binding</keyword>
<evidence type="ECO:0000259" key="8">
    <source>
        <dbReference type="PROSITE" id="PS50103"/>
    </source>
</evidence>
<gene>
    <name evidence="11" type="primary">LOC110774877</name>
</gene>
<dbReference type="Gene3D" id="3.30.420.610">
    <property type="entry name" value="LOTUS domain-like"/>
    <property type="match status" value="1"/>
</dbReference>
<evidence type="ECO:0008006" key="12">
    <source>
        <dbReference type="Google" id="ProtNLM"/>
    </source>
</evidence>
<name>A0A9R0HQM6_SPIOL</name>
<dbReference type="InterPro" id="IPR002110">
    <property type="entry name" value="Ankyrin_rpt"/>
</dbReference>
<feature type="repeat" description="ANK" evidence="3">
    <location>
        <begin position="394"/>
        <end position="432"/>
    </location>
</feature>
<evidence type="ECO:0000256" key="1">
    <source>
        <dbReference type="ARBA" id="ARBA00022737"/>
    </source>
</evidence>
<reference evidence="10" key="1">
    <citation type="journal article" date="2021" name="Nat. Commun.">
        <title>Genomic analyses provide insights into spinach domestication and the genetic basis of agronomic traits.</title>
        <authorList>
            <person name="Cai X."/>
            <person name="Sun X."/>
            <person name="Xu C."/>
            <person name="Sun H."/>
            <person name="Wang X."/>
            <person name="Ge C."/>
            <person name="Zhang Z."/>
            <person name="Wang Q."/>
            <person name="Fei Z."/>
            <person name="Jiao C."/>
            <person name="Wang Q."/>
        </authorList>
    </citation>
    <scope>NUCLEOTIDE SEQUENCE [LARGE SCALE GENOMIC DNA]</scope>
    <source>
        <strain evidence="10">cv. Varoflay</strain>
    </source>
</reference>
<dbReference type="RefSeq" id="XP_021835162.2">
    <property type="nucleotide sequence ID" value="XM_021979470.2"/>
</dbReference>
<dbReference type="Pfam" id="PF00023">
    <property type="entry name" value="Ank"/>
    <property type="match status" value="1"/>
</dbReference>
<dbReference type="KEGG" id="soe:110774877"/>
<keyword evidence="5" id="KW-0862">Zinc</keyword>
<evidence type="ECO:0000256" key="4">
    <source>
        <dbReference type="PROSITE-ProRule" id="PRU00176"/>
    </source>
</evidence>
<dbReference type="InterPro" id="IPR012677">
    <property type="entry name" value="Nucleotide-bd_a/b_plait_sf"/>
</dbReference>
<evidence type="ECO:0000313" key="10">
    <source>
        <dbReference type="Proteomes" id="UP000813463"/>
    </source>
</evidence>
<dbReference type="SUPFAM" id="SSF54928">
    <property type="entry name" value="RNA-binding domain, RBD"/>
    <property type="match status" value="1"/>
</dbReference>
<dbReference type="PROSITE" id="PS50297">
    <property type="entry name" value="ANK_REP_REGION"/>
    <property type="match status" value="3"/>
</dbReference>
<feature type="repeat" description="ANK" evidence="3">
    <location>
        <begin position="433"/>
        <end position="459"/>
    </location>
</feature>
<feature type="compositionally biased region" description="Basic and acidic residues" evidence="6">
    <location>
        <begin position="897"/>
        <end position="911"/>
    </location>
</feature>
<proteinExistence type="predicted"/>
<dbReference type="GO" id="GO:0003723">
    <property type="term" value="F:RNA binding"/>
    <property type="evidence" value="ECO:0007669"/>
    <property type="project" value="UniProtKB-UniRule"/>
</dbReference>
<dbReference type="AlphaFoldDB" id="A0A9R0HQM6"/>
<dbReference type="Pfam" id="PF00076">
    <property type="entry name" value="RRM_1"/>
    <property type="match status" value="1"/>
</dbReference>
<dbReference type="PROSITE" id="PS50102">
    <property type="entry name" value="RRM"/>
    <property type="match status" value="1"/>
</dbReference>
<dbReference type="PROSITE" id="PS50103">
    <property type="entry name" value="ZF_C3H1"/>
    <property type="match status" value="1"/>
</dbReference>
<feature type="repeat" description="ANK" evidence="3">
    <location>
        <begin position="467"/>
        <end position="499"/>
    </location>
</feature>
<dbReference type="PANTHER" id="PTHR24203">
    <property type="entry name" value="ANKYRIN REPEAT FAMILY PROTEIN"/>
    <property type="match status" value="1"/>
</dbReference>
<dbReference type="Gene3D" id="1.25.40.20">
    <property type="entry name" value="Ankyrin repeat-containing domain"/>
    <property type="match status" value="3"/>
</dbReference>
<dbReference type="InterPro" id="IPR036770">
    <property type="entry name" value="Ankyrin_rpt-contain_sf"/>
</dbReference>
<dbReference type="PROSITE" id="PS50088">
    <property type="entry name" value="ANK_REPEAT"/>
    <property type="match status" value="5"/>
</dbReference>
<dbReference type="SMART" id="SM00248">
    <property type="entry name" value="ANK"/>
    <property type="match status" value="5"/>
</dbReference>
<evidence type="ECO:0000256" key="6">
    <source>
        <dbReference type="SAM" id="MobiDB-lite"/>
    </source>
</evidence>
<feature type="region of interest" description="Disordered" evidence="6">
    <location>
        <begin position="897"/>
        <end position="919"/>
    </location>
</feature>
<keyword evidence="10" id="KW-1185">Reference proteome</keyword>
<dbReference type="InterPro" id="IPR000571">
    <property type="entry name" value="Znf_CCCH"/>
</dbReference>
<feature type="zinc finger region" description="C3H1-type" evidence="5">
    <location>
        <begin position="569"/>
        <end position="592"/>
    </location>
</feature>
<sequence length="1092" mass="121478">MEMQMQSFEVSQLLHSLPDSLYPSPFSNKTKTQRIEEKWPGNIYPPAIGTNASISKPASVETALIKAIIRDDREKLIEKAKEFIIITSANDKSEPFNRVMMSKLLHLCCEFDSVNSAEVLISGEITGGVVVPSVNDVDGGSGFAPLHTAAENHALHCIELLLRKRARTDVKTKRKAAVAGVIAGAAVGNGCGSGKNNNTFAARRLLPLELALRSSRMEVDWELDQPLDDLLLLLSEKELGAIRLLSEKTMDIGEVAYTIAIEGRMIALAALLMVAAEKINGSLLEVRTNADLMAEKMTVYSGVIREAISIFIGNKGKLKGPQESKDDADNGEEERRKILLREIELLYFFGATPHNGCVDKKATSPLIIASKAGDEAVMKLLLQTGLKVTEADAEGNTALHWSLKASKVSSPEHIRMLELLLKHGARVRQKDKLGLTAVHIAAANGNLEALKILLRHDFDSVHVTSELKETPLFLAAKNDFIDCAQLLLSYGATTEVHNLRRERPIDLAKSQDMRSALNRTSIVITNRASQQKYTAHIHNDQVVKETCEALWKEACSTSESVDSTADNYICKYYGSPTGCTRGSTCFYWHGEGDLENSKLRVGIARNTVLAEFKRKIFVGGLPPSLDSDSLADVMEEQYGPVTEAKVLQMEIDDQVMSRGFGFITFKHEKSVAAALEAHYTDIWGKKVEMKSAIPRWLSSPEDHGDEPKQETVQQESNHYQCQTQKQSEQKSVEAIPKKMSWADRVGQEKPEDPKIERNIRRSQPSGQDMPVWFVTLKKWLPRFLKKMSRNTEGEFYSLSSLKADFKAIFGLELDHASLGYSKLSEFVKSIPEICRVKIVHTGGQVANHMILLPNVDRPPQLVVPRKTIAVSQPATPVSVNDDDGLSNSESMSIGLKIKESDSDSQSDKTSEKNPSATSVNEVCGKIENVDPNITVPLDCPRLLQFLEPDPLFLARTWLGTGGYKVPDEQCRRKHLILEALAQKRKHVFFLKGLKFYDDYAASLKQGNCFACEKKNMMWANYPCQHPLWCGDCKVVAMRIAAVGTSTHKCVICDEVVEKIDLIPWTTRQYQNYEDMEFPSIHAASLRSRRIQV</sequence>
<dbReference type="GO" id="GO:0008270">
    <property type="term" value="F:zinc ion binding"/>
    <property type="evidence" value="ECO:0007669"/>
    <property type="project" value="UniProtKB-KW"/>
</dbReference>
<dbReference type="GO" id="GO:0010468">
    <property type="term" value="P:regulation of gene expression"/>
    <property type="evidence" value="ECO:0007669"/>
    <property type="project" value="UniProtKB-ARBA"/>
</dbReference>
<evidence type="ECO:0000313" key="11">
    <source>
        <dbReference type="RefSeq" id="XP_021835162.2"/>
    </source>
</evidence>
<dbReference type="PANTHER" id="PTHR24203:SF86">
    <property type="entry name" value="PROTEASOME 26S SUBUNIT, NON-ATPASE 10"/>
    <property type="match status" value="1"/>
</dbReference>
<keyword evidence="2 3" id="KW-0040">ANK repeat</keyword>
<keyword evidence="4" id="KW-0694">RNA-binding</keyword>
<feature type="domain" description="C3H1-type" evidence="8">
    <location>
        <begin position="569"/>
        <end position="592"/>
    </location>
</feature>
<dbReference type="CDD" id="cd08824">
    <property type="entry name" value="LOTUS"/>
    <property type="match status" value="1"/>
</dbReference>
<dbReference type="Pfam" id="PF12872">
    <property type="entry name" value="OST-HTH"/>
    <property type="match status" value="1"/>
</dbReference>
<feature type="repeat" description="ANK" evidence="3">
    <location>
        <begin position="141"/>
        <end position="173"/>
    </location>
</feature>
<dbReference type="InterPro" id="IPR025605">
    <property type="entry name" value="OST-HTH/LOTUS_dom"/>
</dbReference>
<evidence type="ECO:0000256" key="5">
    <source>
        <dbReference type="PROSITE-ProRule" id="PRU00723"/>
    </source>
</evidence>